<protein>
    <submittedName>
        <fullName evidence="7">NnrU family protein</fullName>
    </submittedName>
</protein>
<evidence type="ECO:0000256" key="5">
    <source>
        <dbReference type="SAM" id="Phobius"/>
    </source>
</evidence>
<evidence type="ECO:0000313" key="8">
    <source>
        <dbReference type="Proteomes" id="UP001081283"/>
    </source>
</evidence>
<name>A0ABT3YGI6_9HYPH</name>
<accession>A0ABT3YGI6</accession>
<dbReference type="EMBL" id="JAOVZQ010000001">
    <property type="protein sequence ID" value="MCY0095011.1"/>
    <property type="molecule type" value="Genomic_DNA"/>
</dbReference>
<evidence type="ECO:0000256" key="3">
    <source>
        <dbReference type="ARBA" id="ARBA00022989"/>
    </source>
</evidence>
<keyword evidence="8" id="KW-1185">Reference proteome</keyword>
<evidence type="ECO:0000256" key="4">
    <source>
        <dbReference type="ARBA" id="ARBA00023136"/>
    </source>
</evidence>
<gene>
    <name evidence="7" type="ORF">OEG82_13395</name>
</gene>
<feature type="transmembrane region" description="Helical" evidence="5">
    <location>
        <begin position="114"/>
        <end position="135"/>
    </location>
</feature>
<feature type="transmembrane region" description="Helical" evidence="5">
    <location>
        <begin position="194"/>
        <end position="215"/>
    </location>
</feature>
<evidence type="ECO:0000256" key="1">
    <source>
        <dbReference type="ARBA" id="ARBA00004141"/>
    </source>
</evidence>
<evidence type="ECO:0000313" key="7">
    <source>
        <dbReference type="EMBL" id="MCY0095011.1"/>
    </source>
</evidence>
<comment type="subcellular location">
    <subcellularLocation>
        <location evidence="1">Membrane</location>
        <topology evidence="1">Multi-pass membrane protein</topology>
    </subcellularLocation>
</comment>
<evidence type="ECO:0000256" key="2">
    <source>
        <dbReference type="ARBA" id="ARBA00022692"/>
    </source>
</evidence>
<organism evidence="7 8">
    <name type="scientific">Hoeflea ulvae</name>
    <dbReference type="NCBI Taxonomy" id="2983764"/>
    <lineage>
        <taxon>Bacteria</taxon>
        <taxon>Pseudomonadati</taxon>
        <taxon>Pseudomonadota</taxon>
        <taxon>Alphaproteobacteria</taxon>
        <taxon>Hyphomicrobiales</taxon>
        <taxon>Rhizobiaceae</taxon>
        <taxon>Hoeflea</taxon>
    </lineage>
</organism>
<feature type="transmembrane region" description="Helical" evidence="5">
    <location>
        <begin position="141"/>
        <end position="161"/>
    </location>
</feature>
<feature type="transmembrane region" description="Helical" evidence="5">
    <location>
        <begin position="76"/>
        <end position="93"/>
    </location>
</feature>
<keyword evidence="4 5" id="KW-0472">Membrane</keyword>
<keyword evidence="2 5" id="KW-0812">Transmembrane</keyword>
<dbReference type="InterPro" id="IPR009915">
    <property type="entry name" value="NnrU_dom"/>
</dbReference>
<comment type="caution">
    <text evidence="7">The sequence shown here is derived from an EMBL/GenBank/DDBJ whole genome shotgun (WGS) entry which is preliminary data.</text>
</comment>
<evidence type="ECO:0000259" key="6">
    <source>
        <dbReference type="Pfam" id="PF07298"/>
    </source>
</evidence>
<proteinExistence type="predicted"/>
<feature type="domain" description="NnrU" evidence="6">
    <location>
        <begin position="7"/>
        <end position="218"/>
    </location>
</feature>
<dbReference type="RefSeq" id="WP_267612918.1">
    <property type="nucleotide sequence ID" value="NZ_JAOVZQ010000001.1"/>
</dbReference>
<feature type="transmembrane region" description="Helical" evidence="5">
    <location>
        <begin position="37"/>
        <end position="56"/>
    </location>
</feature>
<reference evidence="7" key="1">
    <citation type="submission" date="2022-10" db="EMBL/GenBank/DDBJ databases">
        <title>Hoeflea sp. J2-29, isolated from marine algae.</title>
        <authorList>
            <person name="Kristyanto S."/>
            <person name="Kim J.M."/>
            <person name="Jeon C.O."/>
        </authorList>
    </citation>
    <scope>NUCLEOTIDE SEQUENCE</scope>
    <source>
        <strain evidence="7">J2-29</strain>
    </source>
</reference>
<dbReference type="Pfam" id="PF07298">
    <property type="entry name" value="NnrU"/>
    <property type="match status" value="1"/>
</dbReference>
<keyword evidence="3 5" id="KW-1133">Transmembrane helix</keyword>
<dbReference type="Proteomes" id="UP001081283">
    <property type="component" value="Unassembled WGS sequence"/>
</dbReference>
<sequence length="222" mass="24076">MNGWGELISAYSVFLLSHSLPVRPPVKPMIVARIGKAGFALLYSALSLAVLAWLIIAAGRAPYVELWPRLPWQDHVTLTAMAAVCLIVAMAAFRPNPFSFGGWRNARFDPAYPGIAGWLRHPYLAALALWAAGHVVPNGDLAHILLFGGFTLFALMGMRLIDRRRKREMGPAQWLGLLQATKSGRSLMPGAGTIVRLVAALALLAVLISLHPLVIGLEAVSW</sequence>